<feature type="transmembrane region" description="Helical" evidence="6">
    <location>
        <begin position="116"/>
        <end position="139"/>
    </location>
</feature>
<dbReference type="InterPro" id="IPR002797">
    <property type="entry name" value="Polysacc_synth"/>
</dbReference>
<comment type="caution">
    <text evidence="7">The sequence shown here is derived from an EMBL/GenBank/DDBJ whole genome shotgun (WGS) entry which is preliminary data.</text>
</comment>
<feature type="transmembrane region" description="Helical" evidence="6">
    <location>
        <begin position="383"/>
        <end position="402"/>
    </location>
</feature>
<evidence type="ECO:0000256" key="5">
    <source>
        <dbReference type="ARBA" id="ARBA00023136"/>
    </source>
</evidence>
<evidence type="ECO:0008006" key="9">
    <source>
        <dbReference type="Google" id="ProtNLM"/>
    </source>
</evidence>
<protein>
    <recommendedName>
        <fullName evidence="9">Membrane protein involved in the export of O-antigen and teichoic acid</fullName>
    </recommendedName>
</protein>
<comment type="subcellular location">
    <subcellularLocation>
        <location evidence="1">Cell membrane</location>
        <topology evidence="1">Multi-pass membrane protein</topology>
    </subcellularLocation>
</comment>
<dbReference type="PANTHER" id="PTHR30250">
    <property type="entry name" value="PST FAMILY PREDICTED COLANIC ACID TRANSPORTER"/>
    <property type="match status" value="1"/>
</dbReference>
<dbReference type="RefSeq" id="WP_117987256.1">
    <property type="nucleotide sequence ID" value="NZ_CABMFG010000011.1"/>
</dbReference>
<accession>A0A413H6M0</accession>
<dbReference type="Pfam" id="PF01943">
    <property type="entry name" value="Polysacc_synt"/>
    <property type="match status" value="1"/>
</dbReference>
<feature type="transmembrane region" description="Helical" evidence="6">
    <location>
        <begin position="355"/>
        <end position="377"/>
    </location>
</feature>
<sequence length="468" mass="53870">MKELILNFFSFGLAVSLERFLSFLLIPLYASVFSVTEFGVIDLVQTFIGVVTIFCFLQLETSLQRFYYEYEGEEKKKFLFSIFSLILSITFLLSLGVAVCADYLSDWLCEDQQYAMAIKIAAMQMVFSVLSTLTLILLRFEKKNKFFTLVVLVKSLLLLSFVYYFVSVMHYGINGFFLSQLIAIALSSLFSLFLVRKLFIFHLSKPYLKLSLKYALPQFPARVGSATNAYANRFFILGYLDTYHIGLFSMALKIGSIMQLIHQTFMMAWNQYMFETLKKKNHKQMFIILYRMTVPAVFFISLCLFLFSEELIVSFASPKFVESARYVGCIAIAITLLIVKELVDIGPKYLSKTYFLSISFLSALGVNLISLFFFVRYLELSGVVFSMVLTNIVLLALSWLFSYRLYPIEFPYRTLLFSALPALIMAITMIYVSIPLHYRIVMLFLLAGYYSLLIYKGGVHYKKAICSI</sequence>
<organism evidence="7 8">
    <name type="scientific">Bacteroides stercorirosoris</name>
    <dbReference type="NCBI Taxonomy" id="871324"/>
    <lineage>
        <taxon>Bacteria</taxon>
        <taxon>Pseudomonadati</taxon>
        <taxon>Bacteroidota</taxon>
        <taxon>Bacteroidia</taxon>
        <taxon>Bacteroidales</taxon>
        <taxon>Bacteroidaceae</taxon>
        <taxon>Bacteroides</taxon>
    </lineage>
</organism>
<dbReference type="PANTHER" id="PTHR30250:SF11">
    <property type="entry name" value="O-ANTIGEN TRANSPORTER-RELATED"/>
    <property type="match status" value="1"/>
</dbReference>
<dbReference type="InterPro" id="IPR050833">
    <property type="entry name" value="Poly_Biosynth_Transport"/>
</dbReference>
<feature type="transmembrane region" description="Helical" evidence="6">
    <location>
        <begin position="38"/>
        <end position="57"/>
    </location>
</feature>
<feature type="transmembrane region" description="Helical" evidence="6">
    <location>
        <begin position="414"/>
        <end position="432"/>
    </location>
</feature>
<proteinExistence type="predicted"/>
<feature type="transmembrane region" description="Helical" evidence="6">
    <location>
        <begin position="7"/>
        <end position="32"/>
    </location>
</feature>
<feature type="transmembrane region" description="Helical" evidence="6">
    <location>
        <begin position="78"/>
        <end position="104"/>
    </location>
</feature>
<name>A0A413H6M0_9BACE</name>
<feature type="transmembrane region" description="Helical" evidence="6">
    <location>
        <begin position="288"/>
        <end position="308"/>
    </location>
</feature>
<evidence type="ECO:0000256" key="6">
    <source>
        <dbReference type="SAM" id="Phobius"/>
    </source>
</evidence>
<gene>
    <name evidence="7" type="ORF">DXA68_09185</name>
</gene>
<feature type="transmembrane region" description="Helical" evidence="6">
    <location>
        <begin position="146"/>
        <end position="166"/>
    </location>
</feature>
<dbReference type="Proteomes" id="UP000286075">
    <property type="component" value="Unassembled WGS sequence"/>
</dbReference>
<keyword evidence="3 6" id="KW-0812">Transmembrane</keyword>
<evidence type="ECO:0000313" key="7">
    <source>
        <dbReference type="EMBL" id="RGX79260.1"/>
    </source>
</evidence>
<keyword evidence="2" id="KW-1003">Cell membrane</keyword>
<reference evidence="7 8" key="1">
    <citation type="submission" date="2018-08" db="EMBL/GenBank/DDBJ databases">
        <title>A genome reference for cultivated species of the human gut microbiota.</title>
        <authorList>
            <person name="Zou Y."/>
            <person name="Xue W."/>
            <person name="Luo G."/>
        </authorList>
    </citation>
    <scope>NUCLEOTIDE SEQUENCE [LARGE SCALE GENOMIC DNA]</scope>
    <source>
        <strain evidence="7 8">OF03-9BH</strain>
    </source>
</reference>
<evidence type="ECO:0000256" key="2">
    <source>
        <dbReference type="ARBA" id="ARBA00022475"/>
    </source>
</evidence>
<dbReference type="AlphaFoldDB" id="A0A413H6M0"/>
<dbReference type="EMBL" id="QSCF01000011">
    <property type="protein sequence ID" value="RGX79260.1"/>
    <property type="molecule type" value="Genomic_DNA"/>
</dbReference>
<dbReference type="GO" id="GO:0005886">
    <property type="term" value="C:plasma membrane"/>
    <property type="evidence" value="ECO:0007669"/>
    <property type="project" value="UniProtKB-SubCell"/>
</dbReference>
<keyword evidence="4 6" id="KW-1133">Transmembrane helix</keyword>
<feature type="transmembrane region" description="Helical" evidence="6">
    <location>
        <begin position="323"/>
        <end position="343"/>
    </location>
</feature>
<evidence type="ECO:0000256" key="4">
    <source>
        <dbReference type="ARBA" id="ARBA00022989"/>
    </source>
</evidence>
<feature type="transmembrane region" description="Helical" evidence="6">
    <location>
        <begin position="172"/>
        <end position="195"/>
    </location>
</feature>
<evidence type="ECO:0000313" key="8">
    <source>
        <dbReference type="Proteomes" id="UP000286075"/>
    </source>
</evidence>
<evidence type="ECO:0000256" key="3">
    <source>
        <dbReference type="ARBA" id="ARBA00022692"/>
    </source>
</evidence>
<evidence type="ECO:0000256" key="1">
    <source>
        <dbReference type="ARBA" id="ARBA00004651"/>
    </source>
</evidence>
<keyword evidence="5 6" id="KW-0472">Membrane</keyword>
<dbReference type="OrthoDB" id="1495589at2"/>
<feature type="transmembrane region" description="Helical" evidence="6">
    <location>
        <begin position="438"/>
        <end position="455"/>
    </location>
</feature>